<reference evidence="2 3" key="1">
    <citation type="submission" date="2016-04" db="EMBL/GenBank/DDBJ databases">
        <title>A degradative enzymes factory behind the ericoid mycorrhizal symbiosis.</title>
        <authorList>
            <consortium name="DOE Joint Genome Institute"/>
            <person name="Martino E."/>
            <person name="Morin E."/>
            <person name="Grelet G."/>
            <person name="Kuo A."/>
            <person name="Kohler A."/>
            <person name="Daghino S."/>
            <person name="Barry K."/>
            <person name="Choi C."/>
            <person name="Cichocki N."/>
            <person name="Clum A."/>
            <person name="Copeland A."/>
            <person name="Hainaut M."/>
            <person name="Haridas S."/>
            <person name="Labutti K."/>
            <person name="Lindquist E."/>
            <person name="Lipzen A."/>
            <person name="Khouja H.-R."/>
            <person name="Murat C."/>
            <person name="Ohm R."/>
            <person name="Olson A."/>
            <person name="Spatafora J."/>
            <person name="Veneault-Fourrey C."/>
            <person name="Henrissat B."/>
            <person name="Grigoriev I."/>
            <person name="Martin F."/>
            <person name="Perotto S."/>
        </authorList>
    </citation>
    <scope>NUCLEOTIDE SEQUENCE [LARGE SCALE GENOMIC DNA]</scope>
    <source>
        <strain evidence="2 3">E</strain>
    </source>
</reference>
<dbReference type="InterPro" id="IPR010730">
    <property type="entry name" value="HET"/>
</dbReference>
<proteinExistence type="predicted"/>
<dbReference type="InParanoid" id="A0A2J6SZS4"/>
<dbReference type="AlphaFoldDB" id="A0A2J6SZS4"/>
<evidence type="ECO:0000259" key="1">
    <source>
        <dbReference type="Pfam" id="PF06985"/>
    </source>
</evidence>
<dbReference type="RefSeq" id="XP_024733077.1">
    <property type="nucleotide sequence ID" value="XM_024880829.1"/>
</dbReference>
<dbReference type="Pfam" id="PF06985">
    <property type="entry name" value="HET"/>
    <property type="match status" value="1"/>
</dbReference>
<keyword evidence="3" id="KW-1185">Reference proteome</keyword>
<gene>
    <name evidence="2" type="ORF">K444DRAFT_615966</name>
</gene>
<name>A0A2J6SZS4_9HELO</name>
<sequence>MGSLSGYVELPFRLVEVLQGMTRTLWIDAICIHLSSVEEKNYQILVMGKIYS</sequence>
<dbReference type="GeneID" id="36588906"/>
<evidence type="ECO:0000313" key="3">
    <source>
        <dbReference type="Proteomes" id="UP000235371"/>
    </source>
</evidence>
<evidence type="ECO:0000313" key="2">
    <source>
        <dbReference type="EMBL" id="PMD56173.1"/>
    </source>
</evidence>
<dbReference type="OrthoDB" id="3553147at2759"/>
<feature type="domain" description="Heterokaryon incompatibility" evidence="1">
    <location>
        <begin position="20"/>
        <end position="52"/>
    </location>
</feature>
<dbReference type="EMBL" id="KZ613848">
    <property type="protein sequence ID" value="PMD56173.1"/>
    <property type="molecule type" value="Genomic_DNA"/>
</dbReference>
<accession>A0A2J6SZS4</accession>
<dbReference type="Proteomes" id="UP000235371">
    <property type="component" value="Unassembled WGS sequence"/>
</dbReference>
<protein>
    <recommendedName>
        <fullName evidence="1">Heterokaryon incompatibility domain-containing protein</fullName>
    </recommendedName>
</protein>
<organism evidence="2 3">
    <name type="scientific">Hyaloscypha bicolor E</name>
    <dbReference type="NCBI Taxonomy" id="1095630"/>
    <lineage>
        <taxon>Eukaryota</taxon>
        <taxon>Fungi</taxon>
        <taxon>Dikarya</taxon>
        <taxon>Ascomycota</taxon>
        <taxon>Pezizomycotina</taxon>
        <taxon>Leotiomycetes</taxon>
        <taxon>Helotiales</taxon>
        <taxon>Hyaloscyphaceae</taxon>
        <taxon>Hyaloscypha</taxon>
        <taxon>Hyaloscypha bicolor</taxon>
    </lineage>
</organism>